<evidence type="ECO:0000256" key="2">
    <source>
        <dbReference type="ARBA" id="ARBA00022651"/>
    </source>
</evidence>
<evidence type="ECO:0000313" key="8">
    <source>
        <dbReference type="Proteomes" id="UP000321080"/>
    </source>
</evidence>
<keyword evidence="8" id="KW-1185">Reference proteome</keyword>
<evidence type="ECO:0000256" key="1">
    <source>
        <dbReference type="ARBA" id="ARBA00009902"/>
    </source>
</evidence>
<organism evidence="7 8">
    <name type="scientific">Seonamhaeicola maritimus</name>
    <dbReference type="NCBI Taxonomy" id="2591822"/>
    <lineage>
        <taxon>Bacteria</taxon>
        <taxon>Pseudomonadati</taxon>
        <taxon>Bacteroidota</taxon>
        <taxon>Flavobacteriia</taxon>
        <taxon>Flavobacteriales</taxon>
        <taxon>Flavobacteriaceae</taxon>
    </lineage>
</organism>
<dbReference type="PROSITE" id="PS51257">
    <property type="entry name" value="PROKAR_LIPOPROTEIN"/>
    <property type="match status" value="1"/>
</dbReference>
<dbReference type="Gene3D" id="2.115.10.20">
    <property type="entry name" value="Glycosyl hydrolase domain, family 43"/>
    <property type="match status" value="1"/>
</dbReference>
<dbReference type="SUPFAM" id="SSF75005">
    <property type="entry name" value="Arabinanase/levansucrase/invertase"/>
    <property type="match status" value="2"/>
</dbReference>
<dbReference type="Pfam" id="PF00251">
    <property type="entry name" value="Glyco_hydro_32N"/>
    <property type="match status" value="1"/>
</dbReference>
<proteinExistence type="inferred from homology"/>
<accession>A0A5C7GKW1</accession>
<keyword evidence="2" id="KW-0858">Xylan degradation</keyword>
<reference evidence="7 8" key="1">
    <citation type="submission" date="2019-08" db="EMBL/GenBank/DDBJ databases">
        <title>Seonamhaeicola sediminis sp. nov., isolated from marine sediment.</title>
        <authorList>
            <person name="Cao W.R."/>
        </authorList>
    </citation>
    <scope>NUCLEOTIDE SEQUENCE [LARGE SCALE GENOMIC DNA]</scope>
    <source>
        <strain evidence="7 8">1505</strain>
    </source>
</reference>
<dbReference type="RefSeq" id="WP_147766598.1">
    <property type="nucleotide sequence ID" value="NZ_VRKQ01000008.1"/>
</dbReference>
<dbReference type="CDD" id="cd08994">
    <property type="entry name" value="GH43_62_32_68_117_130-like"/>
    <property type="match status" value="1"/>
</dbReference>
<protein>
    <submittedName>
        <fullName evidence="7">Sucrase</fullName>
    </submittedName>
</protein>
<comment type="caution">
    <text evidence="7">The sequence shown here is derived from an EMBL/GenBank/DDBJ whole genome shotgun (WGS) entry which is preliminary data.</text>
</comment>
<evidence type="ECO:0000259" key="6">
    <source>
        <dbReference type="Pfam" id="PF00251"/>
    </source>
</evidence>
<sequence length="376" mass="42618">MHKILYLIVASILLTSCVNKTKQTKIESEVNKLEEIGDFKIELGKVSKKSTFTDRDDITVWGASAIKGEDGLYHMFYSRWKKDLGWAWVTHSEIAHAVSESPFGPFKYKDVVFPRRGAEYWDGLCTHNPTVHKFDEKYYLYYMGNTGDDLNPCVPGKIKYNWTHRNNQRIGVAVADDPNGPWKRFDKPLINASDDEDALDALLANNPSIAKRPDGGYLMVYKAVGKKIKRVSGGPVVHCVATSDNPTGPFKKYNKPVFEAKGTDFPAEDPYIWYQDGKYRAIVKDMHGAFTDEGQALVLFESTDGFDWSLAKNPLVSKLEIKWENGDTLKLKHLERPQLYMENGKPVALFCAADTLDTKNVLHSWNVQIPLEISKK</sequence>
<keyword evidence="2" id="KW-0624">Polysaccharide degradation</keyword>
<keyword evidence="5" id="KW-0326">Glycosidase</keyword>
<keyword evidence="3" id="KW-0378">Hydrolase</keyword>
<evidence type="ECO:0000256" key="4">
    <source>
        <dbReference type="ARBA" id="ARBA00023277"/>
    </source>
</evidence>
<dbReference type="AlphaFoldDB" id="A0A5C7GKW1"/>
<dbReference type="InterPro" id="IPR023296">
    <property type="entry name" value="Glyco_hydro_beta-prop_sf"/>
</dbReference>
<dbReference type="InterPro" id="IPR013148">
    <property type="entry name" value="Glyco_hydro_32_N"/>
</dbReference>
<dbReference type="EMBL" id="VRKQ01000008">
    <property type="protein sequence ID" value="TXG39119.1"/>
    <property type="molecule type" value="Genomic_DNA"/>
</dbReference>
<comment type="similarity">
    <text evidence="1">Belongs to the glycosyl hydrolase 32 family.</text>
</comment>
<dbReference type="OrthoDB" id="9794572at2"/>
<gene>
    <name evidence="7" type="ORF">FUA22_04365</name>
</gene>
<dbReference type="PANTHER" id="PTHR43772">
    <property type="entry name" value="ENDO-1,4-BETA-XYLANASE"/>
    <property type="match status" value="1"/>
</dbReference>
<evidence type="ECO:0000256" key="3">
    <source>
        <dbReference type="ARBA" id="ARBA00022801"/>
    </source>
</evidence>
<evidence type="ECO:0000313" key="7">
    <source>
        <dbReference type="EMBL" id="TXG39119.1"/>
    </source>
</evidence>
<feature type="domain" description="Glycosyl hydrolase family 32 N-terminal" evidence="6">
    <location>
        <begin position="237"/>
        <end position="334"/>
    </location>
</feature>
<name>A0A5C7GKW1_9FLAO</name>
<keyword evidence="4" id="KW-0119">Carbohydrate metabolism</keyword>
<dbReference type="GO" id="GO:0016798">
    <property type="term" value="F:hydrolase activity, acting on glycosyl bonds"/>
    <property type="evidence" value="ECO:0007669"/>
    <property type="project" value="UniProtKB-KW"/>
</dbReference>
<dbReference type="Proteomes" id="UP000321080">
    <property type="component" value="Unassembled WGS sequence"/>
</dbReference>
<dbReference type="PANTHER" id="PTHR43772:SF2">
    <property type="entry name" value="PUTATIVE (AFU_ORTHOLOGUE AFUA_2G04480)-RELATED"/>
    <property type="match status" value="1"/>
</dbReference>
<dbReference type="GO" id="GO:0045493">
    <property type="term" value="P:xylan catabolic process"/>
    <property type="evidence" value="ECO:0007669"/>
    <property type="project" value="UniProtKB-KW"/>
</dbReference>
<dbReference type="InterPro" id="IPR052176">
    <property type="entry name" value="Glycosyl_Hydrlase_43_Enz"/>
</dbReference>
<evidence type="ECO:0000256" key="5">
    <source>
        <dbReference type="ARBA" id="ARBA00023295"/>
    </source>
</evidence>